<dbReference type="OrthoDB" id="9799122at2"/>
<dbReference type="Pfam" id="PF01323">
    <property type="entry name" value="DSBA"/>
    <property type="match status" value="1"/>
</dbReference>
<reference evidence="2 3" key="1">
    <citation type="submission" date="2018-09" db="EMBL/GenBank/DDBJ databases">
        <title>Marinorhizobium profundi gen. nov., sp. nov., isolated from a deep-sea sediment sample from the New Britain Trench and proposal of Marinorhizobiaceae fam. nov. in the order Rhizobiales of the class Alphaproteobacteria.</title>
        <authorList>
            <person name="Cao J."/>
        </authorList>
    </citation>
    <scope>NUCLEOTIDE SEQUENCE [LARGE SCALE GENOMIC DNA]</scope>
    <source>
        <strain evidence="2 3">WS11</strain>
    </source>
</reference>
<dbReference type="InterPro" id="IPR001853">
    <property type="entry name" value="DSBA-like_thioredoxin_dom"/>
</dbReference>
<sequence length="218" mass="23810">MKTIRIDVISDVMCPWCYIGKRRLEGAVAALDGDVAVEINWRPYQLDPTLPKEGKDRARYLEEKFGGPERAAAIYERVREAGREEGIPFDFDAIPVSANTLDAHRVIRWAGEKGRMVQDRVVESLFRKYFTEGAHIGDDQTLLDCAEEAGLDRAVVATMLAGDLDRATVSAEIENAGRMGVQGVPCFILNNKYAISGAQPAATLADAIRQVAAEAAAA</sequence>
<dbReference type="Proteomes" id="UP000268192">
    <property type="component" value="Chromosome"/>
</dbReference>
<name>A0A3Q8XNT0_9HYPH</name>
<evidence type="ECO:0000313" key="3">
    <source>
        <dbReference type="Proteomes" id="UP000268192"/>
    </source>
</evidence>
<dbReference type="RefSeq" id="WP_126010121.1">
    <property type="nucleotide sequence ID" value="NZ_CP032509.1"/>
</dbReference>
<accession>A0A3Q8XNT0</accession>
<evidence type="ECO:0000313" key="2">
    <source>
        <dbReference type="EMBL" id="AZN71802.1"/>
    </source>
</evidence>
<dbReference type="EMBL" id="CP032509">
    <property type="protein sequence ID" value="AZN71802.1"/>
    <property type="molecule type" value="Genomic_DNA"/>
</dbReference>
<dbReference type="PANTHER" id="PTHR13887">
    <property type="entry name" value="GLUTATHIONE S-TRANSFERASE KAPPA"/>
    <property type="match status" value="1"/>
</dbReference>
<gene>
    <name evidence="2" type="ORF">D5400_11430</name>
</gene>
<dbReference type="GO" id="GO:0016491">
    <property type="term" value="F:oxidoreductase activity"/>
    <property type="evidence" value="ECO:0007669"/>
    <property type="project" value="InterPro"/>
</dbReference>
<dbReference type="Gene3D" id="3.40.30.10">
    <property type="entry name" value="Glutaredoxin"/>
    <property type="match status" value="1"/>
</dbReference>
<dbReference type="SUPFAM" id="SSF52833">
    <property type="entry name" value="Thioredoxin-like"/>
    <property type="match status" value="1"/>
</dbReference>
<dbReference type="KEGG" id="abaw:D5400_11430"/>
<dbReference type="CDD" id="cd03024">
    <property type="entry name" value="DsbA_FrnE"/>
    <property type="match status" value="1"/>
</dbReference>
<dbReference type="InterPro" id="IPR036249">
    <property type="entry name" value="Thioredoxin-like_sf"/>
</dbReference>
<dbReference type="PANTHER" id="PTHR13887:SF41">
    <property type="entry name" value="THIOREDOXIN SUPERFAMILY PROTEIN"/>
    <property type="match status" value="1"/>
</dbReference>
<organism evidence="2 3">
    <name type="scientific">Georhizobium profundi</name>
    <dbReference type="NCBI Taxonomy" id="2341112"/>
    <lineage>
        <taxon>Bacteria</taxon>
        <taxon>Pseudomonadati</taxon>
        <taxon>Pseudomonadota</taxon>
        <taxon>Alphaproteobacteria</taxon>
        <taxon>Hyphomicrobiales</taxon>
        <taxon>Rhizobiaceae</taxon>
        <taxon>Georhizobium</taxon>
    </lineage>
</organism>
<evidence type="ECO:0000259" key="1">
    <source>
        <dbReference type="Pfam" id="PF01323"/>
    </source>
</evidence>
<proteinExistence type="predicted"/>
<protein>
    <submittedName>
        <fullName evidence="2">DsbA family oxidoreductase</fullName>
    </submittedName>
</protein>
<keyword evidence="3" id="KW-1185">Reference proteome</keyword>
<feature type="domain" description="DSBA-like thioredoxin" evidence="1">
    <location>
        <begin position="6"/>
        <end position="208"/>
    </location>
</feature>
<dbReference type="AlphaFoldDB" id="A0A3Q8XNT0"/>